<organism evidence="1 2">
    <name type="scientific">Staphylococcus simiae CCM 7213 = CCUG 51256</name>
    <dbReference type="NCBI Taxonomy" id="911238"/>
    <lineage>
        <taxon>Bacteria</taxon>
        <taxon>Bacillati</taxon>
        <taxon>Bacillota</taxon>
        <taxon>Bacilli</taxon>
        <taxon>Bacillales</taxon>
        <taxon>Staphylococcaceae</taxon>
        <taxon>Staphylococcus</taxon>
    </lineage>
</organism>
<dbReference type="AlphaFoldDB" id="G5JIN6"/>
<proteinExistence type="predicted"/>
<protein>
    <recommendedName>
        <fullName evidence="3">XRE family transcriptional regulator</fullName>
    </recommendedName>
</protein>
<dbReference type="RefSeq" id="WP_002463896.1">
    <property type="nucleotide sequence ID" value="NZ_AEUN01000410.1"/>
</dbReference>
<dbReference type="EMBL" id="AEUN01000410">
    <property type="protein sequence ID" value="EHJ07942.1"/>
    <property type="molecule type" value="Genomic_DNA"/>
</dbReference>
<gene>
    <name evidence="1" type="ORF">SS7213T_06621</name>
</gene>
<keyword evidence="2" id="KW-1185">Reference proteome</keyword>
<reference evidence="1 2" key="1">
    <citation type="journal article" date="2012" name="BMC Genomics">
        <title>Comparative genomic analysis of the genus Staphylococcus including Staphylococcus aureus and its newly described sister species Staphylococcus simiae.</title>
        <authorList>
            <person name="Suzuki H."/>
            <person name="Lefebure T."/>
            <person name="Pavinski Bitar P."/>
            <person name="Stanhope M.J."/>
        </authorList>
    </citation>
    <scope>NUCLEOTIDE SEQUENCE [LARGE SCALE GENOMIC DNA]</scope>
    <source>
        <strain evidence="1 2">CCM 7213</strain>
    </source>
</reference>
<accession>G5JIN6</accession>
<evidence type="ECO:0000313" key="1">
    <source>
        <dbReference type="EMBL" id="EHJ07942.1"/>
    </source>
</evidence>
<name>G5JIN6_9STAP</name>
<comment type="caution">
    <text evidence="1">The sequence shown here is derived from an EMBL/GenBank/DDBJ whole genome shotgun (WGS) entry which is preliminary data.</text>
</comment>
<evidence type="ECO:0008006" key="3">
    <source>
        <dbReference type="Google" id="ProtNLM"/>
    </source>
</evidence>
<dbReference type="Proteomes" id="UP000005413">
    <property type="component" value="Unassembled WGS sequence"/>
</dbReference>
<evidence type="ECO:0000313" key="2">
    <source>
        <dbReference type="Proteomes" id="UP000005413"/>
    </source>
</evidence>
<sequence length="62" mass="7143">MNTINEIINSIETLLKSHTGYKISKDSGVPYQTVQDLKNGKTHIEDARFRTIAKLYQYQKSL</sequence>
<dbReference type="PATRIC" id="fig|911238.3.peg.1128"/>
<dbReference type="OrthoDB" id="2412160at2"/>